<keyword evidence="2" id="KW-0456">Lyase</keyword>
<dbReference type="Gene3D" id="3.10.490.10">
    <property type="entry name" value="Gamma-glutamyl cyclotransferase-like"/>
    <property type="match status" value="1"/>
</dbReference>
<keyword evidence="5" id="KW-0812">Transmembrane</keyword>
<dbReference type="EC" id="4.3.2.9" evidence="1"/>
<sequence length="467" mass="50315">MEEGSSMDRGAVADHADDLAPYHYVIMERHSGLAANVVRRAIEIDLDNTIDNDGGAERQGALRPAAWSSSSSASAWPTTIPTQTETQTETTAVRPLLPPDVPTATMAASFPPIPRTSAARLAQATPAVCPDAPVPAASAAAYAATRTADAKDVQQAASTVLYLAYGSNMALQLTFDLPGIPCPSHGDPVWDGGLYGVVYEVTRADFARIVATEGGGASYQDVLVPCVALPPRMRVPEQPPLPAPPRPFFAHTLWAPQVPESGEGDDGDGEPPPEDPDQPGGHRWWQAVKKRLLRLALIRGRPDPDYAQPSPRYLRLLVAGAAEHELPDAYQAWLASLGTYRTTTWRQRVGGLLLLALGLPVFVLVAAVSRWGGGGGRKGSQSNGRLPLWLLVCMGVLMRGMWWTYDTLLKPVFGDGERTAEDAGEKHRIRLRQRQRDDYGGEKKGFAANADYGDGATETTPLHRVLR</sequence>
<evidence type="ECO:0000313" key="6">
    <source>
        <dbReference type="EMBL" id="OAA61769.1"/>
    </source>
</evidence>
<dbReference type="PANTHER" id="PTHR12935">
    <property type="entry name" value="GAMMA-GLUTAMYLCYCLOTRANSFERASE"/>
    <property type="match status" value="1"/>
</dbReference>
<feature type="region of interest" description="Disordered" evidence="4">
    <location>
        <begin position="49"/>
        <end position="90"/>
    </location>
</feature>
<feature type="region of interest" description="Disordered" evidence="4">
    <location>
        <begin position="257"/>
        <end position="282"/>
    </location>
</feature>
<dbReference type="GO" id="GO:0003839">
    <property type="term" value="F:gamma-glutamylcyclotransferase activity"/>
    <property type="evidence" value="ECO:0007669"/>
    <property type="project" value="UniProtKB-EC"/>
</dbReference>
<dbReference type="EMBL" id="AZHD01000007">
    <property type="protein sequence ID" value="OAA61769.1"/>
    <property type="molecule type" value="Genomic_DNA"/>
</dbReference>
<keyword evidence="5" id="KW-1133">Transmembrane helix</keyword>
<reference evidence="6 7" key="1">
    <citation type="journal article" date="2016" name="Genome Biol. Evol.">
        <title>Divergent and convergent evolution of fungal pathogenicity.</title>
        <authorList>
            <person name="Shang Y."/>
            <person name="Xiao G."/>
            <person name="Zheng P."/>
            <person name="Cen K."/>
            <person name="Zhan S."/>
            <person name="Wang C."/>
        </authorList>
    </citation>
    <scope>NUCLEOTIDE SEQUENCE [LARGE SCALE GENOMIC DNA]</scope>
    <source>
        <strain evidence="6 7">RCEF 264</strain>
    </source>
</reference>
<evidence type="ECO:0000256" key="4">
    <source>
        <dbReference type="SAM" id="MobiDB-lite"/>
    </source>
</evidence>
<comment type="caution">
    <text evidence="6">The sequence shown here is derived from an EMBL/GenBank/DDBJ whole genome shotgun (WGS) entry which is preliminary data.</text>
</comment>
<evidence type="ECO:0000256" key="5">
    <source>
        <dbReference type="SAM" id="Phobius"/>
    </source>
</evidence>
<feature type="compositionally biased region" description="Low complexity" evidence="4">
    <location>
        <begin position="65"/>
        <end position="90"/>
    </location>
</feature>
<accession>A0A167UPD4</accession>
<evidence type="ECO:0000256" key="2">
    <source>
        <dbReference type="ARBA" id="ARBA00023239"/>
    </source>
</evidence>
<feature type="region of interest" description="Disordered" evidence="4">
    <location>
        <begin position="440"/>
        <end position="467"/>
    </location>
</feature>
<protein>
    <recommendedName>
        <fullName evidence="1">gamma-glutamylcyclotransferase</fullName>
        <ecNumber evidence="1">4.3.2.9</ecNumber>
    </recommendedName>
</protein>
<dbReference type="AlphaFoldDB" id="A0A167UPD4"/>
<keyword evidence="5" id="KW-0472">Membrane</keyword>
<keyword evidence="7" id="KW-1185">Reference proteome</keyword>
<dbReference type="Proteomes" id="UP000076874">
    <property type="component" value="Unassembled WGS sequence"/>
</dbReference>
<evidence type="ECO:0000256" key="1">
    <source>
        <dbReference type="ARBA" id="ARBA00012346"/>
    </source>
</evidence>
<feature type="binding site" evidence="3">
    <location>
        <position position="313"/>
    </location>
    <ligand>
        <name>substrate</name>
    </ligand>
</feature>
<feature type="compositionally biased region" description="Acidic residues" evidence="4">
    <location>
        <begin position="262"/>
        <end position="277"/>
    </location>
</feature>
<gene>
    <name evidence="6" type="ORF">SPI_04628</name>
</gene>
<feature type="transmembrane region" description="Helical" evidence="5">
    <location>
        <begin position="349"/>
        <end position="368"/>
    </location>
</feature>
<dbReference type="InterPro" id="IPR017939">
    <property type="entry name" value="G-Glutamylcylcotransferase"/>
</dbReference>
<evidence type="ECO:0000313" key="7">
    <source>
        <dbReference type="Proteomes" id="UP000076874"/>
    </source>
</evidence>
<dbReference type="PANTHER" id="PTHR12935:SF0">
    <property type="entry name" value="GAMMA-GLUTAMYLCYCLOTRANSFERASE"/>
    <property type="match status" value="1"/>
</dbReference>
<name>A0A167UPD4_9HYPO</name>
<evidence type="ECO:0000256" key="3">
    <source>
        <dbReference type="PIRSR" id="PIRSR617939-2"/>
    </source>
</evidence>
<dbReference type="STRING" id="1081102.A0A167UPD4"/>
<proteinExistence type="predicted"/>
<feature type="transmembrane region" description="Helical" evidence="5">
    <location>
        <begin position="388"/>
        <end position="405"/>
    </location>
</feature>
<organism evidence="6 7">
    <name type="scientific">Niveomyces insectorum RCEF 264</name>
    <dbReference type="NCBI Taxonomy" id="1081102"/>
    <lineage>
        <taxon>Eukaryota</taxon>
        <taxon>Fungi</taxon>
        <taxon>Dikarya</taxon>
        <taxon>Ascomycota</taxon>
        <taxon>Pezizomycotina</taxon>
        <taxon>Sordariomycetes</taxon>
        <taxon>Hypocreomycetidae</taxon>
        <taxon>Hypocreales</taxon>
        <taxon>Cordycipitaceae</taxon>
        <taxon>Niveomyces</taxon>
    </lineage>
</organism>
<dbReference type="OrthoDB" id="2017317at2759"/>